<name>A0A7R6STH6_9GAMM</name>
<keyword evidence="1" id="KW-1133">Transmembrane helix</keyword>
<keyword evidence="1" id="KW-0812">Transmembrane</keyword>
<dbReference type="EMBL" id="AP014545">
    <property type="protein sequence ID" value="BBB27419.1"/>
    <property type="molecule type" value="Genomic_DNA"/>
</dbReference>
<proteinExistence type="predicted"/>
<evidence type="ECO:0000256" key="1">
    <source>
        <dbReference type="SAM" id="Phobius"/>
    </source>
</evidence>
<feature type="transmembrane region" description="Helical" evidence="1">
    <location>
        <begin position="111"/>
        <end position="129"/>
    </location>
</feature>
<dbReference type="AlphaFoldDB" id="A0A7R6STH6"/>
<accession>A0A7R6STH6</accession>
<protein>
    <submittedName>
        <fullName evidence="2">Uncharacterized protein</fullName>
    </submittedName>
</protein>
<feature type="transmembrane region" description="Helical" evidence="1">
    <location>
        <begin position="55"/>
        <end position="77"/>
    </location>
</feature>
<gene>
    <name evidence="2" type="ORF">AMJAP_2833</name>
</gene>
<evidence type="ECO:0000313" key="2">
    <source>
        <dbReference type="EMBL" id="BBB27419.1"/>
    </source>
</evidence>
<dbReference type="KEGG" id="ajp:AMJAP_2833"/>
<dbReference type="Proteomes" id="UP000595663">
    <property type="component" value="Chromosome"/>
</dbReference>
<sequence length="159" mass="18194">MALFVFRKAFMSWLIPQQKRHLPGKRWISIALRSLHLVGIAGLAGAYLFNQPQSVWFPYLIVGVGSGVLMVAKELYVDTIWLYQLRGQLVLFKLLLLAAGIYWFAQPQAWIYILVILISGIISHAPGKIRYYSVIYGKTFTREVWMGMSEPKIRDCGDN</sequence>
<feature type="transmembrane region" description="Helical" evidence="1">
    <location>
        <begin position="27"/>
        <end position="49"/>
    </location>
</feature>
<reference evidence="2 3" key="1">
    <citation type="journal article" date="2008" name="Int. J. Syst. Evol. Microbiol.">
        <title>Amphritea japonica sp. nov. and Amphritea balenae sp. nov., isolated from the sediment adjacent to sperm whale carcasses off Kagoshima, Japan.</title>
        <authorList>
            <person name="Miyazaki M."/>
            <person name="Nogi Y."/>
            <person name="Fujiwara Y."/>
            <person name="Kawato M."/>
            <person name="Nagahama T."/>
            <person name="Kubokawa K."/>
            <person name="Horikoshi K."/>
        </authorList>
    </citation>
    <scope>NUCLEOTIDE SEQUENCE [LARGE SCALE GENOMIC DNA]</scope>
    <source>
        <strain evidence="2 3">ATCC BAA-1530</strain>
    </source>
</reference>
<feature type="transmembrane region" description="Helical" evidence="1">
    <location>
        <begin position="89"/>
        <end position="105"/>
    </location>
</feature>
<keyword evidence="1" id="KW-0472">Membrane</keyword>
<organism evidence="2 3">
    <name type="scientific">Amphritea japonica ATCC BAA-1530</name>
    <dbReference type="NCBI Taxonomy" id="1278309"/>
    <lineage>
        <taxon>Bacteria</taxon>
        <taxon>Pseudomonadati</taxon>
        <taxon>Pseudomonadota</taxon>
        <taxon>Gammaproteobacteria</taxon>
        <taxon>Oceanospirillales</taxon>
        <taxon>Oceanospirillaceae</taxon>
        <taxon>Amphritea</taxon>
    </lineage>
</organism>
<evidence type="ECO:0000313" key="3">
    <source>
        <dbReference type="Proteomes" id="UP000595663"/>
    </source>
</evidence>
<keyword evidence="3" id="KW-1185">Reference proteome</keyword>